<evidence type="ECO:0000256" key="9">
    <source>
        <dbReference type="ARBA" id="ARBA00023004"/>
    </source>
</evidence>
<dbReference type="AlphaFoldDB" id="A0AAE2CWS6"/>
<dbReference type="InterPro" id="IPR004035">
    <property type="entry name" value="Endouclease-III_FeS-bd_BS"/>
</dbReference>
<name>A0AAE2CWS6_9LAMI</name>
<feature type="compositionally biased region" description="Basic residues" evidence="17">
    <location>
        <begin position="670"/>
        <end position="680"/>
    </location>
</feature>
<evidence type="ECO:0000256" key="4">
    <source>
        <dbReference type="ARBA" id="ARBA00022485"/>
    </source>
</evidence>
<evidence type="ECO:0000313" key="20">
    <source>
        <dbReference type="Proteomes" id="UP001293254"/>
    </source>
</evidence>
<keyword evidence="6 16" id="KW-0227">DNA damage</keyword>
<evidence type="ECO:0000256" key="2">
    <source>
        <dbReference type="ARBA" id="ARBA00004595"/>
    </source>
</evidence>
<keyword evidence="19" id="KW-0540">Nuclease</keyword>
<evidence type="ECO:0000256" key="12">
    <source>
        <dbReference type="ARBA" id="ARBA00023239"/>
    </source>
</evidence>
<dbReference type="PROSITE" id="PS01155">
    <property type="entry name" value="ENDONUCLEASE_III_2"/>
    <property type="match status" value="1"/>
</dbReference>
<evidence type="ECO:0000256" key="11">
    <source>
        <dbReference type="ARBA" id="ARBA00023204"/>
    </source>
</evidence>
<dbReference type="EMBL" id="JACGWO010000001">
    <property type="protein sequence ID" value="KAK4437447.1"/>
    <property type="molecule type" value="Genomic_DNA"/>
</dbReference>
<organism evidence="19 20">
    <name type="scientific">Sesamum alatum</name>
    <dbReference type="NCBI Taxonomy" id="300844"/>
    <lineage>
        <taxon>Eukaryota</taxon>
        <taxon>Viridiplantae</taxon>
        <taxon>Streptophyta</taxon>
        <taxon>Embryophyta</taxon>
        <taxon>Tracheophyta</taxon>
        <taxon>Spermatophyta</taxon>
        <taxon>Magnoliopsida</taxon>
        <taxon>eudicotyledons</taxon>
        <taxon>Gunneridae</taxon>
        <taxon>Pentapetalae</taxon>
        <taxon>asterids</taxon>
        <taxon>lamiids</taxon>
        <taxon>Lamiales</taxon>
        <taxon>Pedaliaceae</taxon>
        <taxon>Sesamum</taxon>
    </lineage>
</organism>
<evidence type="ECO:0000256" key="15">
    <source>
        <dbReference type="ARBA" id="ARBA00053205"/>
    </source>
</evidence>
<feature type="region of interest" description="Disordered" evidence="17">
    <location>
        <begin position="660"/>
        <end position="680"/>
    </location>
</feature>
<dbReference type="EC" id="3.2.2.-" evidence="16"/>
<keyword evidence="13 16" id="KW-0326">Glycosidase</keyword>
<dbReference type="Pfam" id="PF00646">
    <property type="entry name" value="F-box"/>
    <property type="match status" value="1"/>
</dbReference>
<dbReference type="PANTHER" id="PTHR43286">
    <property type="entry name" value="ENDONUCLEASE III-LIKE PROTEIN 1"/>
    <property type="match status" value="1"/>
</dbReference>
<evidence type="ECO:0000256" key="6">
    <source>
        <dbReference type="ARBA" id="ARBA00022763"/>
    </source>
</evidence>
<evidence type="ECO:0000256" key="13">
    <source>
        <dbReference type="ARBA" id="ARBA00023295"/>
    </source>
</evidence>
<evidence type="ECO:0000256" key="3">
    <source>
        <dbReference type="ARBA" id="ARBA00008343"/>
    </source>
</evidence>
<comment type="subcellular location">
    <subcellularLocation>
        <location evidence="2">Plastid</location>
        <location evidence="2">Chloroplast stroma</location>
        <location evidence="2">Chloroplast nucleoid</location>
    </subcellularLocation>
</comment>
<dbReference type="InterPro" id="IPR006527">
    <property type="entry name" value="F-box-assoc_dom_typ1"/>
</dbReference>
<dbReference type="GO" id="GO:0006285">
    <property type="term" value="P:base-excision repair, AP site formation"/>
    <property type="evidence" value="ECO:0007669"/>
    <property type="project" value="UniProtKB-UniRule"/>
</dbReference>
<evidence type="ECO:0000256" key="14">
    <source>
        <dbReference type="ARBA" id="ARBA00044632"/>
    </source>
</evidence>
<evidence type="ECO:0000256" key="16">
    <source>
        <dbReference type="HAMAP-Rule" id="MF_03183"/>
    </source>
</evidence>
<evidence type="ECO:0000256" key="7">
    <source>
        <dbReference type="ARBA" id="ARBA00022801"/>
    </source>
</evidence>
<comment type="catalytic activity">
    <reaction evidence="14 16">
        <text>2'-deoxyribonucleotide-(2'-deoxyribose 5'-phosphate)-2'-deoxyribonucleotide-DNA = a 3'-end 2'-deoxyribonucleotide-(2,3-dehydro-2,3-deoxyribose 5'-phosphate)-DNA + a 5'-end 5'-phospho-2'-deoxyribonucleoside-DNA + H(+)</text>
        <dbReference type="Rhea" id="RHEA:66592"/>
        <dbReference type="Rhea" id="RHEA-COMP:13180"/>
        <dbReference type="Rhea" id="RHEA-COMP:16897"/>
        <dbReference type="Rhea" id="RHEA-COMP:17067"/>
        <dbReference type="ChEBI" id="CHEBI:15378"/>
        <dbReference type="ChEBI" id="CHEBI:136412"/>
        <dbReference type="ChEBI" id="CHEBI:157695"/>
        <dbReference type="ChEBI" id="CHEBI:167181"/>
        <dbReference type="EC" id="4.2.99.18"/>
    </reaction>
</comment>
<dbReference type="InterPro" id="IPR036047">
    <property type="entry name" value="F-box-like_dom_sf"/>
</dbReference>
<evidence type="ECO:0000256" key="8">
    <source>
        <dbReference type="ARBA" id="ARBA00022946"/>
    </source>
</evidence>
<reference evidence="19" key="1">
    <citation type="submission" date="2020-06" db="EMBL/GenBank/DDBJ databases">
        <authorList>
            <person name="Li T."/>
            <person name="Hu X."/>
            <person name="Zhang T."/>
            <person name="Song X."/>
            <person name="Zhang H."/>
            <person name="Dai N."/>
            <person name="Sheng W."/>
            <person name="Hou X."/>
            <person name="Wei L."/>
        </authorList>
    </citation>
    <scope>NUCLEOTIDE SEQUENCE</scope>
    <source>
        <strain evidence="19">3651</strain>
        <tissue evidence="19">Leaf</tissue>
    </source>
</reference>
<dbReference type="InterPro" id="IPR003265">
    <property type="entry name" value="HhH-GPD_domain"/>
</dbReference>
<dbReference type="InterPro" id="IPR030841">
    <property type="entry name" value="NTH1"/>
</dbReference>
<dbReference type="Pfam" id="PF00730">
    <property type="entry name" value="HhH-GPD"/>
    <property type="match status" value="1"/>
</dbReference>
<keyword evidence="20" id="KW-1185">Reference proteome</keyword>
<keyword evidence="4" id="KW-0004">4Fe-4S</keyword>
<comment type="caution">
    <text evidence="16">Lacks conserved residue(s) required for the propagation of feature annotation.</text>
</comment>
<dbReference type="GO" id="GO:0140078">
    <property type="term" value="F:class I DNA-(apurinic or apyrimidinic site) endonuclease activity"/>
    <property type="evidence" value="ECO:0007669"/>
    <property type="project" value="UniProtKB-EC"/>
</dbReference>
<evidence type="ECO:0000256" key="5">
    <source>
        <dbReference type="ARBA" id="ARBA00022723"/>
    </source>
</evidence>
<dbReference type="InterPro" id="IPR003651">
    <property type="entry name" value="Endonuclease3_FeS-loop_motif"/>
</dbReference>
<comment type="cofactor">
    <cofactor evidence="1">
        <name>[4Fe-4S] cluster</name>
        <dbReference type="ChEBI" id="CHEBI:49883"/>
    </cofactor>
</comment>
<dbReference type="GO" id="GO:0005634">
    <property type="term" value="C:nucleus"/>
    <property type="evidence" value="ECO:0007669"/>
    <property type="project" value="InterPro"/>
</dbReference>
<dbReference type="FunFam" id="1.10.1670.10:FF:000003">
    <property type="entry name" value="Endonuclease III homolog"/>
    <property type="match status" value="1"/>
</dbReference>
<dbReference type="InterPro" id="IPR023170">
    <property type="entry name" value="HhH_base_excis_C"/>
</dbReference>
<comment type="function">
    <text evidence="15 16">Bifunctional DNA N-glycosylase with associated apurinic/apyrimidinic (AP) lyase function that catalyzes the first step in base excision repair (BER), the primary repair pathway for the repair of oxidative DNA damage. The DNA N-glycosylase activity releases the damaged DNA base from DNA by cleaving the N-glycosidic bond, leaving an AP site. The AP lyase activity cleaves the phosphodiester bond 3' to the AP site by a beta-elimination. Primarily recognizes and repairs oxidative base damage of pyrimidines.</text>
</comment>
<dbReference type="SMART" id="SM00478">
    <property type="entry name" value="ENDO3c"/>
    <property type="match status" value="1"/>
</dbReference>
<proteinExistence type="inferred from homology"/>
<dbReference type="CDD" id="cd00056">
    <property type="entry name" value="ENDO3c"/>
    <property type="match status" value="1"/>
</dbReference>
<comment type="similarity">
    <text evidence="3 16">Belongs to the Nth/MutY family.</text>
</comment>
<keyword evidence="19" id="KW-0255">Endonuclease</keyword>
<dbReference type="Gene3D" id="1.10.1670.10">
    <property type="entry name" value="Helix-hairpin-Helix base-excision DNA repair enzymes (C-terminal)"/>
    <property type="match status" value="1"/>
</dbReference>
<dbReference type="SUPFAM" id="SSF81383">
    <property type="entry name" value="F-box domain"/>
    <property type="match status" value="1"/>
</dbReference>
<dbReference type="FunFam" id="1.10.340.30:FF:000005">
    <property type="entry name" value="Endonuclease III-like protein 1"/>
    <property type="match status" value="1"/>
</dbReference>
<dbReference type="Gene3D" id="1.20.1280.50">
    <property type="match status" value="1"/>
</dbReference>
<evidence type="ECO:0000313" key="19">
    <source>
        <dbReference type="EMBL" id="KAK4437447.1"/>
    </source>
</evidence>
<dbReference type="Proteomes" id="UP001293254">
    <property type="component" value="Unassembled WGS sequence"/>
</dbReference>
<evidence type="ECO:0000256" key="1">
    <source>
        <dbReference type="ARBA" id="ARBA00001966"/>
    </source>
</evidence>
<keyword evidence="12 16" id="KW-0456">Lyase</keyword>
<keyword evidence="7 16" id="KW-0378">Hydrolase</keyword>
<dbReference type="CDD" id="cd22157">
    <property type="entry name" value="F-box_AtFBW1-like"/>
    <property type="match status" value="1"/>
</dbReference>
<reference evidence="19" key="2">
    <citation type="journal article" date="2024" name="Plant">
        <title>Genomic evolution and insights into agronomic trait innovations of Sesamum species.</title>
        <authorList>
            <person name="Miao H."/>
            <person name="Wang L."/>
            <person name="Qu L."/>
            <person name="Liu H."/>
            <person name="Sun Y."/>
            <person name="Le M."/>
            <person name="Wang Q."/>
            <person name="Wei S."/>
            <person name="Zheng Y."/>
            <person name="Lin W."/>
            <person name="Duan Y."/>
            <person name="Cao H."/>
            <person name="Xiong S."/>
            <person name="Wang X."/>
            <person name="Wei L."/>
            <person name="Li C."/>
            <person name="Ma Q."/>
            <person name="Ju M."/>
            <person name="Zhao R."/>
            <person name="Li G."/>
            <person name="Mu C."/>
            <person name="Tian Q."/>
            <person name="Mei H."/>
            <person name="Zhang T."/>
            <person name="Gao T."/>
            <person name="Zhang H."/>
        </authorList>
    </citation>
    <scope>NUCLEOTIDE SEQUENCE</scope>
    <source>
        <strain evidence="19">3651</strain>
    </source>
</reference>
<keyword evidence="9" id="KW-0408">Iron</keyword>
<keyword evidence="8" id="KW-0809">Transit peptide</keyword>
<dbReference type="SMART" id="SM00256">
    <property type="entry name" value="FBOX"/>
    <property type="match status" value="1"/>
</dbReference>
<evidence type="ECO:0000256" key="10">
    <source>
        <dbReference type="ARBA" id="ARBA00023014"/>
    </source>
</evidence>
<dbReference type="SUPFAM" id="SSF48150">
    <property type="entry name" value="DNA-glycosylase"/>
    <property type="match status" value="1"/>
</dbReference>
<protein>
    <recommendedName>
        <fullName evidence="16">Endonuclease III homolog</fullName>
        <ecNumber evidence="16">3.2.2.-</ecNumber>
        <ecNumber evidence="16">4.2.99.18</ecNumber>
    </recommendedName>
    <alternativeName>
        <fullName evidence="16">Bifunctional DNA N-glycosylase/DNA-(apurinic or apyrimidinic site) lyase</fullName>
        <shortName evidence="16">DNA glycosylase/AP lyase</shortName>
    </alternativeName>
</protein>
<dbReference type="PROSITE" id="PS50181">
    <property type="entry name" value="FBOX"/>
    <property type="match status" value="1"/>
</dbReference>
<feature type="region of interest" description="Disordered" evidence="17">
    <location>
        <begin position="355"/>
        <end position="374"/>
    </location>
</feature>
<evidence type="ECO:0000259" key="18">
    <source>
        <dbReference type="PROSITE" id="PS50181"/>
    </source>
</evidence>
<keyword evidence="11 16" id="KW-0234">DNA repair</keyword>
<keyword evidence="10" id="KW-0411">Iron-sulfur</keyword>
<dbReference type="GO" id="GO:0000703">
    <property type="term" value="F:oxidized pyrimidine nucleobase lesion DNA N-glycosylase activity"/>
    <property type="evidence" value="ECO:0007669"/>
    <property type="project" value="UniProtKB-UniRule"/>
</dbReference>
<dbReference type="PANTHER" id="PTHR43286:SF1">
    <property type="entry name" value="ENDONUCLEASE III-LIKE PROTEIN 1"/>
    <property type="match status" value="1"/>
</dbReference>
<dbReference type="GO" id="GO:0042644">
    <property type="term" value="C:chloroplast nucleoid"/>
    <property type="evidence" value="ECO:0007669"/>
    <property type="project" value="UniProtKB-SubCell"/>
</dbReference>
<dbReference type="GO" id="GO:0046872">
    <property type="term" value="F:metal ion binding"/>
    <property type="evidence" value="ECO:0007669"/>
    <property type="project" value="UniProtKB-KW"/>
</dbReference>
<dbReference type="Gene3D" id="1.10.340.30">
    <property type="entry name" value="Hypothetical protein, domain 2"/>
    <property type="match status" value="1"/>
</dbReference>
<dbReference type="HAMAP" id="MF_03183">
    <property type="entry name" value="Endonuclease_III_Nth"/>
    <property type="match status" value="1"/>
</dbReference>
<dbReference type="InterPro" id="IPR011257">
    <property type="entry name" value="DNA_glycosylase"/>
</dbReference>
<dbReference type="InterPro" id="IPR004036">
    <property type="entry name" value="Endonuclease-III-like_CS2"/>
</dbReference>
<dbReference type="InterPro" id="IPR000445">
    <property type="entry name" value="HhH_motif"/>
</dbReference>
<gene>
    <name evidence="16" type="primary">NTH1</name>
    <name evidence="19" type="ORF">Salat_0078600</name>
</gene>
<dbReference type="NCBIfam" id="TIGR01640">
    <property type="entry name" value="F_box_assoc_1"/>
    <property type="match status" value="1"/>
</dbReference>
<dbReference type="SMART" id="SM00525">
    <property type="entry name" value="FES"/>
    <property type="match status" value="1"/>
</dbReference>
<keyword evidence="5" id="KW-0479">Metal-binding</keyword>
<dbReference type="PROSITE" id="PS00764">
    <property type="entry name" value="ENDONUCLEASE_III_1"/>
    <property type="match status" value="1"/>
</dbReference>
<dbReference type="InterPro" id="IPR017451">
    <property type="entry name" value="F-box-assoc_interact_dom"/>
</dbReference>
<dbReference type="GO" id="GO:0006289">
    <property type="term" value="P:nucleotide-excision repair"/>
    <property type="evidence" value="ECO:0007669"/>
    <property type="project" value="TreeGrafter"/>
</dbReference>
<dbReference type="Pfam" id="PF00633">
    <property type="entry name" value="HHH"/>
    <property type="match status" value="1"/>
</dbReference>
<feature type="domain" description="F-box" evidence="18">
    <location>
        <begin position="1"/>
        <end position="43"/>
    </location>
</feature>
<evidence type="ECO:0000256" key="17">
    <source>
        <dbReference type="SAM" id="MobiDB-lite"/>
    </source>
</evidence>
<comment type="caution">
    <text evidence="19">The sequence shown here is derived from an EMBL/GenBank/DDBJ whole genome shotgun (WGS) entry which is preliminary data.</text>
</comment>
<dbReference type="InterPro" id="IPR001810">
    <property type="entry name" value="F-box_dom"/>
</dbReference>
<dbReference type="GO" id="GO:0003677">
    <property type="term" value="F:DNA binding"/>
    <property type="evidence" value="ECO:0007669"/>
    <property type="project" value="UniProtKB-UniRule"/>
</dbReference>
<sequence length="680" mass="76700">MNLPEDVTIEILTRLPVRSLIRFKCVCKSWNLHLKNPTFISKHHQTISHKDGSEVLLLSRRDTITNKRVVSMLRHDGNDTNLADQDLPTFLNDMFGHVRLIGPCQGVVCLFGFPDHIALWNPSIRDFKKLPLSQLPRPPNAKVRGGDLGVGFDPKTHDFKVMQILFCVSSDCRLVYQVEIYSSKTNTWRKYDKDVVPANIMYYNIWSTVYKNDNFCWWAQDKDVEVILSFDMSRETFQTTPLPSGIDVLGGQHRITRAILPLKDSIALIVYHLQEVEKVFNIWILNELGGNGGECWSRAASIGPLSGVERPLGFWNNNEIVLESSSRELVLYNPMNQEFKNLGVYGKRDRLSSAKGEINPSLETKNPGSETETDDCSKKLRVFVRKKRAKKTVQTTVEEVKDEILDQKPRSLPEIEDFAYGKDSSFPPLLHTPANWEKVLEGIRTMRSSENAPVDSMGCEKAGSSLPPKERRFAVLVSSLLSSQTKDHVTHGAIQRLLQNNLLTAEAIDKADEGTIKDLIYPVGFYSRKASNMKKIAKVCLSKYDGDIPSTLEGLLQLPGIGPKMAHLVMNVGWDNVQGICVDTHVHRISNRLGWVSRPGTKQRTSTPEETRESLQLWLPKEEWVPINPLLVGFGQTICTPLRPRCGICTISEFCPSAFKETPSPSSTPKKSHLNKRSLL</sequence>
<dbReference type="GO" id="GO:0051539">
    <property type="term" value="F:4 iron, 4 sulfur cluster binding"/>
    <property type="evidence" value="ECO:0007669"/>
    <property type="project" value="UniProtKB-KW"/>
</dbReference>
<feature type="compositionally biased region" description="Polar residues" evidence="17">
    <location>
        <begin position="361"/>
        <end position="370"/>
    </location>
</feature>
<accession>A0AAE2CWS6</accession>
<dbReference type="Pfam" id="PF07734">
    <property type="entry name" value="FBA_1"/>
    <property type="match status" value="1"/>
</dbReference>
<dbReference type="EC" id="4.2.99.18" evidence="16"/>